<dbReference type="RefSeq" id="WP_073401923.1">
    <property type="nucleotide sequence ID" value="NZ_FQTV01000010.1"/>
</dbReference>
<dbReference type="SUPFAM" id="SSF81296">
    <property type="entry name" value="E set domains"/>
    <property type="match status" value="1"/>
</dbReference>
<keyword evidence="2" id="KW-0732">Signal</keyword>
<dbReference type="Gene3D" id="3.20.20.80">
    <property type="entry name" value="Glycosidases"/>
    <property type="match status" value="1"/>
</dbReference>
<dbReference type="EMBL" id="FQTV01000010">
    <property type="protein sequence ID" value="SHF54642.1"/>
    <property type="molecule type" value="Genomic_DNA"/>
</dbReference>
<evidence type="ECO:0000256" key="2">
    <source>
        <dbReference type="SAM" id="SignalP"/>
    </source>
</evidence>
<dbReference type="OrthoDB" id="9761875at2"/>
<dbReference type="CDD" id="cd11350">
    <property type="entry name" value="AmyAc_4"/>
    <property type="match status" value="1"/>
</dbReference>
<proteinExistence type="inferred from homology"/>
<dbReference type="AlphaFoldDB" id="A0A1M5CJP5"/>
<protein>
    <submittedName>
        <fullName evidence="4">Por secretion system C-terminal sorting domain-containing protein</fullName>
    </submittedName>
</protein>
<dbReference type="PANTHER" id="PTHR43002">
    <property type="entry name" value="GLYCOGEN DEBRANCHING ENZYME"/>
    <property type="match status" value="1"/>
</dbReference>
<dbReference type="InterPro" id="IPR017853">
    <property type="entry name" value="GH"/>
</dbReference>
<name>A0A1M5CJP5_9BACE</name>
<dbReference type="SUPFAM" id="SSF51445">
    <property type="entry name" value="(Trans)glycosidases"/>
    <property type="match status" value="1"/>
</dbReference>
<dbReference type="InterPro" id="IPR006047">
    <property type="entry name" value="GH13_cat_dom"/>
</dbReference>
<evidence type="ECO:0000256" key="1">
    <source>
        <dbReference type="ARBA" id="ARBA00008061"/>
    </source>
</evidence>
<sequence>MKKLYSFFFFLILILPLSAQIVTTTPAFPIQNAAVTIVFDATQGTQGLKDYTGDVYAHTGVITDKSTSSSDWKYAPTWGNNSSKYKLTSLGNNKWQLSITPDIRSYYGVPAGETIKKMVFVFRSSDNSKEGKDTGSKDIFVDVHEAGLTVRFDTPSTSPVVVNNGQSLSMTASSSTAATLKLFVDGTQIASQSNATSISATHSFTTVGTSTVIVSAESGTVTVSDTITVNVLGTTENATLPAGAKPGINYNSDTEATLVLQAPNKNTVYVIGDFNDWKLVPQYQLKKDGEYFWIKLTGLTVGQEYAFQYVVDGSIYIADPYADKLLDPWNDSYIPSSVYPNLKKYPTGKAEGIVSVLQTGQAAYNWQVSNFTGPNKDQLIVYEMLVRDFTSEHTFKAAQEKVSYIKSLGVNAVELMPINEFDGNSSWGYNPSFYFAVDKYYGTKNDMKAFVDECHKQGLAVIIDMVLNHSYGQSPFYKLYADADGTPSANNPWYNKTSNISNPSLSWGYDFNHESTYTRALVDSVAGYWMNEYKVDGFRYDFTKGFSNTIHGTDDNWANRYDAARIANLKRMASEVWKRKSGAYVICEHLAETSEESELGSAGIMLWRNMNNAYCQTAMGFSTEGSFTGLYAGTSSMPAGSLVGYMESHDEERTSYKALTWGDGTIKTDLSVRMKQAATNAAFFLTVPGPKMIWQFGELGYDISIDYNGRVGEKPVLWNYYDDTARKGLYDVYSKLAKLRKSYPDLISSNSTFSWQVETTNWTNGRFITIESADKQKHLVVVGNFTSTDKNLTVTFPHSGLWYNYITDVPSPVSTSQVIMVPAHEFKIFTDFSTLSSGINDIISSPKEVSNVYIYSVNGILINKLKSASELDNISLEKGCYIVRTQYTDGTFSSTKVMK</sequence>
<comment type="similarity">
    <text evidence="1">Belongs to the glycosyl hydrolase 13 family.</text>
</comment>
<dbReference type="SMART" id="SM00642">
    <property type="entry name" value="Aamy"/>
    <property type="match status" value="1"/>
</dbReference>
<feature type="chain" id="PRO_5012815865" evidence="2">
    <location>
        <begin position="20"/>
        <end position="899"/>
    </location>
</feature>
<dbReference type="GO" id="GO:0005975">
    <property type="term" value="P:carbohydrate metabolic process"/>
    <property type="evidence" value="ECO:0007669"/>
    <property type="project" value="InterPro"/>
</dbReference>
<gene>
    <name evidence="4" type="ORF">SAMN05444405_11059</name>
</gene>
<evidence type="ECO:0000259" key="3">
    <source>
        <dbReference type="SMART" id="SM00642"/>
    </source>
</evidence>
<feature type="signal peptide" evidence="2">
    <location>
        <begin position="1"/>
        <end position="19"/>
    </location>
</feature>
<dbReference type="Pfam" id="PF00128">
    <property type="entry name" value="Alpha-amylase"/>
    <property type="match status" value="1"/>
</dbReference>
<dbReference type="Gene3D" id="2.60.40.10">
    <property type="entry name" value="Immunoglobulins"/>
    <property type="match status" value="1"/>
</dbReference>
<dbReference type="InterPro" id="IPR013783">
    <property type="entry name" value="Ig-like_fold"/>
</dbReference>
<keyword evidence="5" id="KW-1185">Reference proteome</keyword>
<reference evidence="4 5" key="1">
    <citation type="submission" date="2016-11" db="EMBL/GenBank/DDBJ databases">
        <authorList>
            <person name="Jaros S."/>
            <person name="Januszkiewicz K."/>
            <person name="Wedrychowicz H."/>
        </authorList>
    </citation>
    <scope>NUCLEOTIDE SEQUENCE [LARGE SCALE GENOMIC DNA]</scope>
    <source>
        <strain evidence="4 5">DSM 26991</strain>
    </source>
</reference>
<evidence type="ECO:0000313" key="4">
    <source>
        <dbReference type="EMBL" id="SHF54642.1"/>
    </source>
</evidence>
<dbReference type="NCBIfam" id="TIGR04183">
    <property type="entry name" value="Por_Secre_tail"/>
    <property type="match status" value="1"/>
</dbReference>
<dbReference type="Proteomes" id="UP000184509">
    <property type="component" value="Unassembled WGS sequence"/>
</dbReference>
<dbReference type="STRING" id="1297750.SAMN05444405_11059"/>
<feature type="domain" description="Glycosyl hydrolase family 13 catalytic" evidence="3">
    <location>
        <begin position="383"/>
        <end position="740"/>
    </location>
</feature>
<dbReference type="InterPro" id="IPR026444">
    <property type="entry name" value="Secre_tail"/>
</dbReference>
<organism evidence="4 5">
    <name type="scientific">Bacteroides luti</name>
    <dbReference type="NCBI Taxonomy" id="1297750"/>
    <lineage>
        <taxon>Bacteria</taxon>
        <taxon>Pseudomonadati</taxon>
        <taxon>Bacteroidota</taxon>
        <taxon>Bacteroidia</taxon>
        <taxon>Bacteroidales</taxon>
        <taxon>Bacteroidaceae</taxon>
        <taxon>Bacteroides</taxon>
    </lineage>
</organism>
<evidence type="ECO:0000313" key="5">
    <source>
        <dbReference type="Proteomes" id="UP000184509"/>
    </source>
</evidence>
<accession>A0A1M5CJP5</accession>
<dbReference type="InterPro" id="IPR014756">
    <property type="entry name" value="Ig_E-set"/>
</dbReference>